<evidence type="ECO:0000313" key="1">
    <source>
        <dbReference type="EMBL" id="KAJ3442265.1"/>
    </source>
</evidence>
<name>A0AAV7ZLS3_9EUKA</name>
<comment type="caution">
    <text evidence="1">The sequence shown here is derived from an EMBL/GenBank/DDBJ whole genome shotgun (WGS) entry which is preliminary data.</text>
</comment>
<organism evidence="1 2">
    <name type="scientific">Anaeramoeba flamelloides</name>
    <dbReference type="NCBI Taxonomy" id="1746091"/>
    <lineage>
        <taxon>Eukaryota</taxon>
        <taxon>Metamonada</taxon>
        <taxon>Anaeramoebidae</taxon>
        <taxon>Anaeramoeba</taxon>
    </lineage>
</organism>
<dbReference type="AlphaFoldDB" id="A0AAV7ZLS3"/>
<dbReference type="EMBL" id="JANTQA010000026">
    <property type="protein sequence ID" value="KAJ3442265.1"/>
    <property type="molecule type" value="Genomic_DNA"/>
</dbReference>
<dbReference type="Gene3D" id="3.30.559.30">
    <property type="entry name" value="Nonribosomal peptide synthetase, condensation domain"/>
    <property type="match status" value="1"/>
</dbReference>
<evidence type="ECO:0000313" key="2">
    <source>
        <dbReference type="Proteomes" id="UP001146793"/>
    </source>
</evidence>
<proteinExistence type="predicted"/>
<accession>A0AAV7ZLS3</accession>
<dbReference type="Gene3D" id="3.30.559.10">
    <property type="entry name" value="Chloramphenicol acetyltransferase-like domain"/>
    <property type="match status" value="1"/>
</dbReference>
<dbReference type="Proteomes" id="UP001146793">
    <property type="component" value="Unassembled WGS sequence"/>
</dbReference>
<dbReference type="SUPFAM" id="SSF52777">
    <property type="entry name" value="CoA-dependent acyltransferases"/>
    <property type="match status" value="1"/>
</dbReference>
<sequence>MLRNLTRFERTFTDNSIKFAVRWQVSGPLTEEIVAKTIKRIYLHQPTLQRKPIIDTENDKVYFVECPFEESFSLQVFELSEENPEFWADKTVEILDSVRNDKSDKLTRVLFFKNPNSENGPHEMSCVFDHLMFDGRSSFNIVSDFMRFVVPKNKKKNQNEEEEEEEEIVPLEPKDFNFTEHSKCTKRQLGETKFTGFDFKKLTQILGPKPDHQPSLKVPPKFEGQNKFGYIEGSKHERLHFVLDEETTSKLLKKCKQYSVKPFTFLTDVMFASMNSFWNENKESKILPGIFVDTRSHYEQPLENWYIAASSWPSELEERVINGETLFWELAKAMQKEIDFQINEGCILQNILYMAASKVRNFGIPTSSAVNNYGCYEKLNHPTENGAFTLNDIHIMGLSYPPLPTIQLSTYSVKGKIKLVPLFSRQVYKQETVIKWMTESYLVMLNKIIDSNNDLSFSQLN</sequence>
<dbReference type="InterPro" id="IPR023213">
    <property type="entry name" value="CAT-like_dom_sf"/>
</dbReference>
<protein>
    <submittedName>
        <fullName evidence="1">Alcohol o-acetyltransferase 1-related</fullName>
    </submittedName>
</protein>
<reference evidence="1" key="1">
    <citation type="submission" date="2022-08" db="EMBL/GenBank/DDBJ databases">
        <title>Novel sulphate-reducing endosymbionts in the free-living metamonad Anaeramoeba.</title>
        <authorList>
            <person name="Jerlstrom-Hultqvist J."/>
            <person name="Cepicka I."/>
            <person name="Gallot-Lavallee L."/>
            <person name="Salas-Leiva D."/>
            <person name="Curtis B.A."/>
            <person name="Zahonova K."/>
            <person name="Pipaliya S."/>
            <person name="Dacks J."/>
            <person name="Roger A.J."/>
        </authorList>
    </citation>
    <scope>NUCLEOTIDE SEQUENCE</scope>
    <source>
        <strain evidence="1">Busselton2</strain>
    </source>
</reference>
<gene>
    <name evidence="1" type="ORF">M0812_11999</name>
</gene>